<evidence type="ECO:0000313" key="2">
    <source>
        <dbReference type="EMBL" id="MCM2393236.1"/>
    </source>
</evidence>
<comment type="caution">
    <text evidence="2">The sequence shown here is derived from an EMBL/GenBank/DDBJ whole genome shotgun (WGS) entry which is preliminary data.</text>
</comment>
<name>A0ABT0V1G7_9ACTN</name>
<accession>A0ABT0V1G7</accession>
<organism evidence="2 3">
    <name type="scientific">Streptomyces albipurpureus</name>
    <dbReference type="NCBI Taxonomy" id="2897419"/>
    <lineage>
        <taxon>Bacteria</taxon>
        <taxon>Bacillati</taxon>
        <taxon>Actinomycetota</taxon>
        <taxon>Actinomycetes</taxon>
        <taxon>Kitasatosporales</taxon>
        <taxon>Streptomycetaceae</taxon>
        <taxon>Streptomyces</taxon>
    </lineage>
</organism>
<dbReference type="RefSeq" id="WP_250923540.1">
    <property type="nucleotide sequence ID" value="NZ_JAMQAW010000066.1"/>
</dbReference>
<feature type="compositionally biased region" description="Basic and acidic residues" evidence="1">
    <location>
        <begin position="1"/>
        <end position="16"/>
    </location>
</feature>
<proteinExistence type="predicted"/>
<dbReference type="Proteomes" id="UP001431429">
    <property type="component" value="Unassembled WGS sequence"/>
</dbReference>
<gene>
    <name evidence="2" type="ORF">NBG84_34025</name>
</gene>
<dbReference type="Pfam" id="PF10078">
    <property type="entry name" value="DUF2316"/>
    <property type="match status" value="1"/>
</dbReference>
<dbReference type="EMBL" id="JAMQAW010000066">
    <property type="protein sequence ID" value="MCM2393236.1"/>
    <property type="molecule type" value="Genomic_DNA"/>
</dbReference>
<sequence length="104" mass="11803">MTLNPAERHQTSEELKSNLALSGLTSREVATDLHFTPHRLHSTLQADPAADPVDVWQLRDYLEQAARDAGHQPTAYTVLTKRSRLLARMWFSLREAPRHKSTTS</sequence>
<dbReference type="InterPro" id="IPR018757">
    <property type="entry name" value="DUF2316"/>
</dbReference>
<feature type="region of interest" description="Disordered" evidence="1">
    <location>
        <begin position="1"/>
        <end position="21"/>
    </location>
</feature>
<evidence type="ECO:0000313" key="3">
    <source>
        <dbReference type="Proteomes" id="UP001431429"/>
    </source>
</evidence>
<keyword evidence="3" id="KW-1185">Reference proteome</keyword>
<reference evidence="2" key="1">
    <citation type="submission" date="2022-06" db="EMBL/GenBank/DDBJ databases">
        <title>Genome public.</title>
        <authorList>
            <person name="Sun Q."/>
        </authorList>
    </citation>
    <scope>NUCLEOTIDE SEQUENCE</scope>
    <source>
        <strain evidence="2">CWNU-1</strain>
    </source>
</reference>
<evidence type="ECO:0000256" key="1">
    <source>
        <dbReference type="SAM" id="MobiDB-lite"/>
    </source>
</evidence>
<protein>
    <submittedName>
        <fullName evidence="2">DUF2316 family protein</fullName>
    </submittedName>
</protein>